<evidence type="ECO:0000256" key="5">
    <source>
        <dbReference type="ARBA" id="ARBA00022490"/>
    </source>
</evidence>
<organism evidence="7 8">
    <name type="scientific">Biomphalaria glabrata</name>
    <name type="common">Bloodfluke planorb</name>
    <name type="synonym">Freshwater snail</name>
    <dbReference type="NCBI Taxonomy" id="6526"/>
    <lineage>
        <taxon>Eukaryota</taxon>
        <taxon>Metazoa</taxon>
        <taxon>Spiralia</taxon>
        <taxon>Lophotrochozoa</taxon>
        <taxon>Mollusca</taxon>
        <taxon>Gastropoda</taxon>
        <taxon>Heterobranchia</taxon>
        <taxon>Euthyneura</taxon>
        <taxon>Panpulmonata</taxon>
        <taxon>Hygrophila</taxon>
        <taxon>Lymnaeoidea</taxon>
        <taxon>Planorbidae</taxon>
        <taxon>Biomphalaria</taxon>
    </lineage>
</organism>
<dbReference type="InterPro" id="IPR027887">
    <property type="entry name" value="DUF4464"/>
</dbReference>
<dbReference type="GeneID" id="106070509"/>
<dbReference type="PANTHER" id="PTHR33588">
    <property type="entry name" value="CILIA- AND FLAGELLA-ASSOCIATED PROTEIN 299"/>
    <property type="match status" value="1"/>
</dbReference>
<dbReference type="Pfam" id="PF14713">
    <property type="entry name" value="DUF4464"/>
    <property type="match status" value="1"/>
</dbReference>
<gene>
    <name evidence="8" type="primary">LOC106070509</name>
</gene>
<dbReference type="Proteomes" id="UP001165740">
    <property type="component" value="Chromosome 1"/>
</dbReference>
<comment type="subcellular location">
    <subcellularLocation>
        <location evidence="3">Cytoplasm</location>
    </subcellularLocation>
    <subcellularLocation>
        <location evidence="2">Nucleus</location>
    </subcellularLocation>
</comment>
<accession>A0A9W3AM46</accession>
<evidence type="ECO:0000256" key="2">
    <source>
        <dbReference type="ARBA" id="ARBA00004123"/>
    </source>
</evidence>
<keyword evidence="7" id="KW-1185">Reference proteome</keyword>
<proteinExistence type="predicted"/>
<name>A0A9W3AM46_BIOGL</name>
<keyword evidence="5" id="KW-0963">Cytoplasm</keyword>
<evidence type="ECO:0000256" key="1">
    <source>
        <dbReference type="ARBA" id="ARBA00003056"/>
    </source>
</evidence>
<sequence length="231" mass="26548">MDEDFLAPGGKCIADFTTYEDFLSSQVTKLDLDYVEDINIARKLVELGYRGAREGFSEEEFNAMKAAIEVRKAIFNVKTLLSAGREYESSMLRAMQMREEGNRTGKSASIFFIRDRNEKGQEVSGYIDYSHRLATEDFRPIFNMEKRFLPQKTDLSFFNWDTMNVGSKSSPNYEVIAKNPSGMLFRNKRDGKIINPDPSLHSPGDNSSRTIVRAEDYISVVVFDHYNRRKL</sequence>
<dbReference type="GO" id="GO:0005737">
    <property type="term" value="C:cytoplasm"/>
    <property type="evidence" value="ECO:0007669"/>
    <property type="project" value="UniProtKB-SubCell"/>
</dbReference>
<dbReference type="PANTHER" id="PTHR33588:SF1">
    <property type="entry name" value="CILIA- AND FLAGELLA-ASSOCIATED PROTEIN 299"/>
    <property type="match status" value="1"/>
</dbReference>
<protein>
    <recommendedName>
        <fullName evidence="4">Cilia- and flagella-associated protein 299</fullName>
    </recommendedName>
</protein>
<evidence type="ECO:0000256" key="4">
    <source>
        <dbReference type="ARBA" id="ARBA00021436"/>
    </source>
</evidence>
<dbReference type="RefSeq" id="XP_055888366.1">
    <property type="nucleotide sequence ID" value="XM_056032391.1"/>
</dbReference>
<evidence type="ECO:0000313" key="7">
    <source>
        <dbReference type="Proteomes" id="UP001165740"/>
    </source>
</evidence>
<reference evidence="8" key="1">
    <citation type="submission" date="2025-08" db="UniProtKB">
        <authorList>
            <consortium name="RefSeq"/>
        </authorList>
    </citation>
    <scope>IDENTIFICATION</scope>
</reference>
<dbReference type="OrthoDB" id="2136125at2759"/>
<dbReference type="OMA" id="RTTKIPY"/>
<comment type="function">
    <text evidence="1">May be involved in spermatogenesis.</text>
</comment>
<keyword evidence="6" id="KW-0539">Nucleus</keyword>
<dbReference type="GO" id="GO:0005634">
    <property type="term" value="C:nucleus"/>
    <property type="evidence" value="ECO:0007669"/>
    <property type="project" value="UniProtKB-SubCell"/>
</dbReference>
<evidence type="ECO:0000256" key="3">
    <source>
        <dbReference type="ARBA" id="ARBA00004496"/>
    </source>
</evidence>
<evidence type="ECO:0000313" key="8">
    <source>
        <dbReference type="RefSeq" id="XP_055888366.1"/>
    </source>
</evidence>
<dbReference type="AlphaFoldDB" id="A0A9W3AM46"/>
<evidence type="ECO:0000256" key="6">
    <source>
        <dbReference type="ARBA" id="ARBA00023242"/>
    </source>
</evidence>